<evidence type="ECO:0000259" key="2">
    <source>
        <dbReference type="Pfam" id="PF00345"/>
    </source>
</evidence>
<feature type="domain" description="Pili assembly chaperone N-terminal" evidence="2">
    <location>
        <begin position="27"/>
        <end position="144"/>
    </location>
</feature>
<keyword evidence="4" id="KW-1185">Reference proteome</keyword>
<dbReference type="Gene3D" id="2.60.40.10">
    <property type="entry name" value="Immunoglobulins"/>
    <property type="match status" value="1"/>
</dbReference>
<dbReference type="InterPro" id="IPR013783">
    <property type="entry name" value="Ig-like_fold"/>
</dbReference>
<evidence type="ECO:0000256" key="1">
    <source>
        <dbReference type="SAM" id="SignalP"/>
    </source>
</evidence>
<dbReference type="PANTHER" id="PTHR30251:SF4">
    <property type="entry name" value="SLR1668 PROTEIN"/>
    <property type="match status" value="1"/>
</dbReference>
<evidence type="ECO:0000313" key="4">
    <source>
        <dbReference type="Proteomes" id="UP000824755"/>
    </source>
</evidence>
<gene>
    <name evidence="3" type="ORF">H8L67_07760</name>
</gene>
<feature type="chain" id="PRO_5046405837" evidence="1">
    <location>
        <begin position="25"/>
        <end position="239"/>
    </location>
</feature>
<name>A0ABX8WM77_9GAMM</name>
<dbReference type="Proteomes" id="UP000824755">
    <property type="component" value="Chromosome"/>
</dbReference>
<proteinExistence type="predicted"/>
<dbReference type="RefSeq" id="WP_220379269.1">
    <property type="nucleotide sequence ID" value="NZ_CP080544.1"/>
</dbReference>
<dbReference type="InterPro" id="IPR008962">
    <property type="entry name" value="PapD-like_sf"/>
</dbReference>
<dbReference type="Pfam" id="PF00345">
    <property type="entry name" value="PapD_N"/>
    <property type="match status" value="1"/>
</dbReference>
<sequence length="239" mass="25518">MTRGLLFRFTVWIFGFALAMPAGASSLQVSPTGLELSAAQNADALSLSNTGQTPIRAQVQVFRWRQIDGKDVLEPTRDLVATPAMLSIAPGARQLVRVVRVGSASTKEGSFRIIVSELPAPSIEKSKAGLSFLLKYSLPVFIAPLEKSDTARPSLSARVLGNALEVSNSGGMHARLSQVFWVSADKSRHELAPGLLGYVLAGETMRWPLPAGTTRGNGYFEAVINDDPNASKLQSSVAP</sequence>
<dbReference type="EMBL" id="CP080544">
    <property type="protein sequence ID" value="QYR52484.1"/>
    <property type="molecule type" value="Genomic_DNA"/>
</dbReference>
<dbReference type="SUPFAM" id="SSF49354">
    <property type="entry name" value="PapD-like"/>
    <property type="match status" value="1"/>
</dbReference>
<keyword evidence="1" id="KW-0732">Signal</keyword>
<feature type="signal peptide" evidence="1">
    <location>
        <begin position="1"/>
        <end position="24"/>
    </location>
</feature>
<reference evidence="3 4" key="1">
    <citation type="submission" date="2021-08" db="EMBL/GenBank/DDBJ databases">
        <title>Lysobacter sp. strain CJ11 Genome sequencing and assembly.</title>
        <authorList>
            <person name="Kim I."/>
        </authorList>
    </citation>
    <scope>NUCLEOTIDE SEQUENCE [LARGE SCALE GENOMIC DNA]</scope>
    <source>
        <strain evidence="3 4">CJ11</strain>
    </source>
</reference>
<evidence type="ECO:0000313" key="3">
    <source>
        <dbReference type="EMBL" id="QYR52484.1"/>
    </source>
</evidence>
<protein>
    <submittedName>
        <fullName evidence="3">Molecular chaperone</fullName>
    </submittedName>
</protein>
<dbReference type="InterPro" id="IPR050643">
    <property type="entry name" value="Periplasmic_pilus_chap"/>
</dbReference>
<organism evidence="3 4">
    <name type="scientific">Lysobacter soyae</name>
    <dbReference type="NCBI Taxonomy" id="2764185"/>
    <lineage>
        <taxon>Bacteria</taxon>
        <taxon>Pseudomonadati</taxon>
        <taxon>Pseudomonadota</taxon>
        <taxon>Gammaproteobacteria</taxon>
        <taxon>Lysobacterales</taxon>
        <taxon>Lysobacteraceae</taxon>
        <taxon>Lysobacter</taxon>
    </lineage>
</organism>
<accession>A0ABX8WM77</accession>
<dbReference type="InterPro" id="IPR016147">
    <property type="entry name" value="Pili_assmbl_chaperone_N"/>
</dbReference>
<dbReference type="PANTHER" id="PTHR30251">
    <property type="entry name" value="PILUS ASSEMBLY CHAPERONE"/>
    <property type="match status" value="1"/>
</dbReference>